<dbReference type="PANTHER" id="PTHR42067">
    <property type="entry name" value="YALI0C15378P"/>
    <property type="match status" value="1"/>
</dbReference>
<protein>
    <submittedName>
        <fullName evidence="3">Uncharacterized protein</fullName>
    </submittedName>
</protein>
<comment type="caution">
    <text evidence="3">The sequence shown here is derived from an EMBL/GenBank/DDBJ whole genome shotgun (WGS) entry which is preliminary data.</text>
</comment>
<feature type="compositionally biased region" description="Polar residues" evidence="2">
    <location>
        <begin position="217"/>
        <end position="231"/>
    </location>
</feature>
<sequence length="365" mass="40345">MSARNIVPVEPANGGDTVVIEVLQEGSHPLDVRLVGCEGETPYVTSIKHRNLGALKHKFKGSDHEWATIVSHFLLQQQPEVGEAALLDGIRMVYTLKNKSLELSFRKDVQNIKVTLGEIILPEDDEFEFNPFEWAQVSAVAHAQTLKQMVDLEAQVKSKQQTIAKLNAQLEDFIKTKHETETAMLQQFMQLLNEKKRKIRDQSRLLAGVKVDKPTTAAVQSSRANTKAANTKTHRAGASRTSKRKAPAQSAEPDVVPKSDSDQMEIDQAKAEEQSNDEMPEPMTPEQSDNETDVEDEPAPTATARSSQTLRSTSVAHSSKSEATESKGVPPPRALPFVKRTGMPTRSRDVTAADDDDDETDDEEL</sequence>
<dbReference type="Gene3D" id="1.20.5.370">
    <property type="match status" value="1"/>
</dbReference>
<gene>
    <name evidence="3" type="ORF">AA0114_g11473</name>
</gene>
<keyword evidence="1" id="KW-0175">Coiled coil</keyword>
<dbReference type="Proteomes" id="UP000292402">
    <property type="component" value="Unassembled WGS sequence"/>
</dbReference>
<feature type="coiled-coil region" evidence="1">
    <location>
        <begin position="149"/>
        <end position="183"/>
    </location>
</feature>
<evidence type="ECO:0000313" key="3">
    <source>
        <dbReference type="EMBL" id="RYN38096.1"/>
    </source>
</evidence>
<proteinExistence type="predicted"/>
<dbReference type="PANTHER" id="PTHR42067:SF1">
    <property type="entry name" value="MITOTIC APPARATUS PROTEIN P62"/>
    <property type="match status" value="1"/>
</dbReference>
<dbReference type="AlphaFoldDB" id="A0A4Q4M1E3"/>
<feature type="compositionally biased region" description="Acidic residues" evidence="2">
    <location>
        <begin position="352"/>
        <end position="365"/>
    </location>
</feature>
<organism evidence="3 4">
    <name type="scientific">Alternaria tenuissima</name>
    <dbReference type="NCBI Taxonomy" id="119927"/>
    <lineage>
        <taxon>Eukaryota</taxon>
        <taxon>Fungi</taxon>
        <taxon>Dikarya</taxon>
        <taxon>Ascomycota</taxon>
        <taxon>Pezizomycotina</taxon>
        <taxon>Dothideomycetes</taxon>
        <taxon>Pleosporomycetidae</taxon>
        <taxon>Pleosporales</taxon>
        <taxon>Pleosporineae</taxon>
        <taxon>Pleosporaceae</taxon>
        <taxon>Alternaria</taxon>
        <taxon>Alternaria sect. Alternaria</taxon>
        <taxon>Alternaria alternata complex</taxon>
    </lineage>
</organism>
<dbReference type="EMBL" id="PDXA01000060">
    <property type="protein sequence ID" value="RYN38096.1"/>
    <property type="molecule type" value="Genomic_DNA"/>
</dbReference>
<dbReference type="InterPro" id="IPR014751">
    <property type="entry name" value="XRCC4-like_C"/>
</dbReference>
<evidence type="ECO:0000256" key="1">
    <source>
        <dbReference type="SAM" id="Coils"/>
    </source>
</evidence>
<evidence type="ECO:0000256" key="2">
    <source>
        <dbReference type="SAM" id="MobiDB-lite"/>
    </source>
</evidence>
<evidence type="ECO:0000313" key="4">
    <source>
        <dbReference type="Proteomes" id="UP000292402"/>
    </source>
</evidence>
<name>A0A4Q4M1E3_9PLEO</name>
<accession>A0A4Q4M1E3</accession>
<dbReference type="SUPFAM" id="SSF58022">
    <property type="entry name" value="XRCC4, C-terminal oligomerization domain"/>
    <property type="match status" value="1"/>
</dbReference>
<feature type="compositionally biased region" description="Polar residues" evidence="2">
    <location>
        <begin position="303"/>
        <end position="318"/>
    </location>
</feature>
<feature type="compositionally biased region" description="Basic residues" evidence="2">
    <location>
        <begin position="232"/>
        <end position="246"/>
    </location>
</feature>
<feature type="compositionally biased region" description="Basic and acidic residues" evidence="2">
    <location>
        <begin position="255"/>
        <end position="273"/>
    </location>
</feature>
<feature type="compositionally biased region" description="Acidic residues" evidence="2">
    <location>
        <begin position="288"/>
        <end position="298"/>
    </location>
</feature>
<reference evidence="4" key="1">
    <citation type="journal article" date="2019" name="bioRxiv">
        <title>Genomics, evolutionary history and diagnostics of the Alternaria alternata species group including apple and Asian pear pathotypes.</title>
        <authorList>
            <person name="Armitage A.D."/>
            <person name="Cockerton H.M."/>
            <person name="Sreenivasaprasad S."/>
            <person name="Woodhall J.W."/>
            <person name="Lane C.R."/>
            <person name="Harrison R.J."/>
            <person name="Clarkson J.P."/>
        </authorList>
    </citation>
    <scope>NUCLEOTIDE SEQUENCE [LARGE SCALE GENOMIC DNA]</scope>
    <source>
        <strain evidence="4">FERA 1082</strain>
    </source>
</reference>
<feature type="region of interest" description="Disordered" evidence="2">
    <location>
        <begin position="215"/>
        <end position="365"/>
    </location>
</feature>